<sequence length="361" mass="39628">MKRTIIIGILTGMLIACSPEENTPVSVPDGKVQVEFQLPGTYGIGVSDAQSRADNLHDDGENWHILPPASTGLLPIGSTLWLSYAKQNEDGATYGTPNLQGYIVGTTTGGYNTLYPCTTTQNAEGKLEINAEEIGAPLYLEAGTYKFKMVSPAYPIDRDLKMWVDNGIYLYSTDGRYEQTYTEPIKIDVNATGVQYIKLNPIISQVARFTFTIHKGTGVYTLEPLEAGIEISGLQNPFNHGKEGQLQYNWSSENIADTLVMRMGDKRSWVTLPGSEIETETDGALTGDIGVLPTLTMSTPVAVLINMAVNGVPTQYMTLVNETHLLHARSYNFDWTVNVEDGQISVVTWQNQSWTTDIIGN</sequence>
<dbReference type="CDD" id="cd13121">
    <property type="entry name" value="BF2867_like_C"/>
    <property type="match status" value="1"/>
</dbReference>
<dbReference type="Proteomes" id="UP000824108">
    <property type="component" value="Unassembled WGS sequence"/>
</dbReference>
<name>A0A9D2H0K3_9BACE</name>
<accession>A0A9D2H0K3</accession>
<comment type="caution">
    <text evidence="1">The sequence shown here is derived from an EMBL/GenBank/DDBJ whole genome shotgun (WGS) entry which is preliminary data.</text>
</comment>
<dbReference type="EMBL" id="DXAV01000071">
    <property type="protein sequence ID" value="HIZ92185.1"/>
    <property type="molecule type" value="Genomic_DNA"/>
</dbReference>
<dbReference type="AlphaFoldDB" id="A0A9D2H0K3"/>
<proteinExistence type="predicted"/>
<reference evidence="1" key="2">
    <citation type="submission" date="2021-04" db="EMBL/GenBank/DDBJ databases">
        <authorList>
            <person name="Gilroy R."/>
        </authorList>
    </citation>
    <scope>NUCLEOTIDE SEQUENCE</scope>
    <source>
        <strain evidence="1">CHK118-2852</strain>
    </source>
</reference>
<evidence type="ECO:0000313" key="2">
    <source>
        <dbReference type="Proteomes" id="UP000824108"/>
    </source>
</evidence>
<dbReference type="InterPro" id="IPR029231">
    <property type="entry name" value="Mfa-like_2"/>
</dbReference>
<protein>
    <submittedName>
        <fullName evidence="1">BF2992 family fimbrillin-A clan protein</fullName>
    </submittedName>
</protein>
<dbReference type="Gene3D" id="2.60.40.3730">
    <property type="entry name" value="Fimbrillin-like"/>
    <property type="match status" value="1"/>
</dbReference>
<dbReference type="Pfam" id="PF15415">
    <property type="entry name" value="Mfa_like_2"/>
    <property type="match status" value="1"/>
</dbReference>
<organism evidence="1 2">
    <name type="scientific">Candidatus Bacteroides merdavium</name>
    <dbReference type="NCBI Taxonomy" id="2838472"/>
    <lineage>
        <taxon>Bacteria</taxon>
        <taxon>Pseudomonadati</taxon>
        <taxon>Bacteroidota</taxon>
        <taxon>Bacteroidia</taxon>
        <taxon>Bacteroidales</taxon>
        <taxon>Bacteroidaceae</taxon>
        <taxon>Bacteroides</taxon>
    </lineage>
</organism>
<dbReference type="PROSITE" id="PS51257">
    <property type="entry name" value="PROKAR_LIPOPROTEIN"/>
    <property type="match status" value="1"/>
</dbReference>
<reference evidence="1" key="1">
    <citation type="journal article" date="2021" name="PeerJ">
        <title>Extensive microbial diversity within the chicken gut microbiome revealed by metagenomics and culture.</title>
        <authorList>
            <person name="Gilroy R."/>
            <person name="Ravi A."/>
            <person name="Getino M."/>
            <person name="Pursley I."/>
            <person name="Horton D.L."/>
            <person name="Alikhan N.F."/>
            <person name="Baker D."/>
            <person name="Gharbi K."/>
            <person name="Hall N."/>
            <person name="Watson M."/>
            <person name="Adriaenssens E.M."/>
            <person name="Foster-Nyarko E."/>
            <person name="Jarju S."/>
            <person name="Secka A."/>
            <person name="Antonio M."/>
            <person name="Oren A."/>
            <person name="Chaudhuri R.R."/>
            <person name="La Ragione R."/>
            <person name="Hildebrand F."/>
            <person name="Pallen M.J."/>
        </authorList>
    </citation>
    <scope>NUCLEOTIDE SEQUENCE</scope>
    <source>
        <strain evidence="1">CHK118-2852</strain>
    </source>
</reference>
<evidence type="ECO:0000313" key="1">
    <source>
        <dbReference type="EMBL" id="HIZ92185.1"/>
    </source>
</evidence>
<gene>
    <name evidence="1" type="ORF">H9807_08735</name>
</gene>
<dbReference type="Gene3D" id="2.60.40.3740">
    <property type="match status" value="1"/>
</dbReference>
<dbReference type="InterPro" id="IPR043107">
    <property type="entry name" value="Mfa-like_2_C"/>
</dbReference>